<evidence type="ECO:0000313" key="2">
    <source>
        <dbReference type="EMBL" id="MDV3104763.1"/>
    </source>
</evidence>
<keyword evidence="1" id="KW-1133">Transmembrane helix</keyword>
<sequence>MGRTAGVVLILLGLLLLVREFKPAFLIWLEPYREAIRNSLGGVTLLAAGSYLLTKRTLRKAVVFLYIVYLLLYLVVGG</sequence>
<proteinExistence type="predicted"/>
<dbReference type="EMBL" id="JAVDZE010000007">
    <property type="protein sequence ID" value="MDV3104763.1"/>
    <property type="molecule type" value="Genomic_DNA"/>
</dbReference>
<comment type="caution">
    <text evidence="2">The sequence shown here is derived from an EMBL/GenBank/DDBJ whole genome shotgun (WGS) entry which is preliminary data.</text>
</comment>
<evidence type="ECO:0000256" key="1">
    <source>
        <dbReference type="SAM" id="Phobius"/>
    </source>
</evidence>
<dbReference type="Proteomes" id="UP001245683">
    <property type="component" value="Unassembled WGS sequence"/>
</dbReference>
<organism evidence="2 3">
    <name type="scientific">Thermococcus waiotapuensis</name>
    <dbReference type="NCBI Taxonomy" id="90909"/>
    <lineage>
        <taxon>Archaea</taxon>
        <taxon>Methanobacteriati</taxon>
        <taxon>Methanobacteriota</taxon>
        <taxon>Thermococci</taxon>
        <taxon>Thermococcales</taxon>
        <taxon>Thermococcaceae</taxon>
        <taxon>Thermococcus</taxon>
    </lineage>
</organism>
<keyword evidence="3" id="KW-1185">Reference proteome</keyword>
<evidence type="ECO:0000313" key="3">
    <source>
        <dbReference type="Proteomes" id="UP001245683"/>
    </source>
</evidence>
<name>A0AAE4NXL8_9EURY</name>
<keyword evidence="1" id="KW-0472">Membrane</keyword>
<dbReference type="RefSeq" id="WP_315343390.1">
    <property type="nucleotide sequence ID" value="NZ_JAVDZE010000007.1"/>
</dbReference>
<gene>
    <name evidence="2" type="ORF">RBI02_09490</name>
</gene>
<reference evidence="2 3" key="1">
    <citation type="submission" date="2023-08" db="EMBL/GenBank/DDBJ databases">
        <title>Draft genome sequence of Thermococcus waiotapuensis WT1T, a thermophilic sulphur-dependent archaeon from order Thermococcales.</title>
        <authorList>
            <person name="Manners S.H."/>
            <person name="Carere C.R."/>
            <person name="Dhami M.K."/>
            <person name="Dobson R.C.J."/>
            <person name="Stott M.B."/>
        </authorList>
    </citation>
    <scope>NUCLEOTIDE SEQUENCE [LARGE SCALE GENOMIC DNA]</scope>
    <source>
        <strain evidence="2 3">WT1</strain>
    </source>
</reference>
<accession>A0AAE4NXL8</accession>
<dbReference type="AlphaFoldDB" id="A0AAE4NXL8"/>
<keyword evidence="1" id="KW-0812">Transmembrane</keyword>
<feature type="transmembrane region" description="Helical" evidence="1">
    <location>
        <begin position="61"/>
        <end position="77"/>
    </location>
</feature>
<protein>
    <submittedName>
        <fullName evidence="2">Uncharacterized protein</fullName>
    </submittedName>
</protein>
<feature type="transmembrane region" description="Helical" evidence="1">
    <location>
        <begin position="35"/>
        <end position="54"/>
    </location>
</feature>